<comment type="caution">
    <text evidence="2">The sequence shown here is derived from an EMBL/GenBank/DDBJ whole genome shotgun (WGS) entry which is preliminary data.</text>
</comment>
<feature type="compositionally biased region" description="Basic and acidic residues" evidence="1">
    <location>
        <begin position="171"/>
        <end position="194"/>
    </location>
</feature>
<reference evidence="2" key="1">
    <citation type="journal article" date="2022" name="Int. J. Mol. Sci.">
        <title>Draft Genome of Tanacetum Coccineum: Genomic Comparison of Closely Related Tanacetum-Family Plants.</title>
        <authorList>
            <person name="Yamashiro T."/>
            <person name="Shiraishi A."/>
            <person name="Nakayama K."/>
            <person name="Satake H."/>
        </authorList>
    </citation>
    <scope>NUCLEOTIDE SEQUENCE</scope>
</reference>
<evidence type="ECO:0000313" key="2">
    <source>
        <dbReference type="EMBL" id="GJT72766.1"/>
    </source>
</evidence>
<feature type="region of interest" description="Disordered" evidence="1">
    <location>
        <begin position="171"/>
        <end position="237"/>
    </location>
</feature>
<accession>A0ABQ5GAR8</accession>
<evidence type="ECO:0000256" key="1">
    <source>
        <dbReference type="SAM" id="MobiDB-lite"/>
    </source>
</evidence>
<gene>
    <name evidence="2" type="ORF">Tco_1032052</name>
</gene>
<evidence type="ECO:0000313" key="3">
    <source>
        <dbReference type="Proteomes" id="UP001151760"/>
    </source>
</evidence>
<feature type="region of interest" description="Disordered" evidence="1">
    <location>
        <begin position="130"/>
        <end position="154"/>
    </location>
</feature>
<feature type="compositionally biased region" description="Acidic residues" evidence="1">
    <location>
        <begin position="195"/>
        <end position="211"/>
    </location>
</feature>
<sequence length="416" mass="48224">MFKVFNRCLTTRTSGHNQTKINILQLFHVVINRINFDYVALLWWDFMNNVFQKKEAIQYPRFIKLIIADLIMKFLNIPQRVDEDYHSIKDDTPLVSTYTTGNVLVRGMLILDEFLTKEIRATDDFKESTPRAHRIPIVSTASPHGKKRKQIAGESCSPLKSLKITIRQKQVVEGEKYDDDSKDRLDPESHKENPEYVDDDDDEEKVDEEKDVDMGSLETRTEEMQTPIPTPPRSPRINLSSDKNITQELIDTVPLPTVTTSKNPHSKRHISSKYSHLPGALRRMCRRQGYMIQNMERKCVITKYFWKTHKKVDRVLHEIVPQLAGKATDDLIENNLKPSIVATIIEDRDAFHSEVPDLVSQEFNAQALKIIKELFKNYVQSNDIQVYPTTTTSTETTSSDDLQQQLYLKMKRSLQD</sequence>
<dbReference type="EMBL" id="BQNB010018289">
    <property type="protein sequence ID" value="GJT72766.1"/>
    <property type="molecule type" value="Genomic_DNA"/>
</dbReference>
<protein>
    <submittedName>
        <fullName evidence="2">Uncharacterized protein</fullName>
    </submittedName>
</protein>
<dbReference type="Proteomes" id="UP001151760">
    <property type="component" value="Unassembled WGS sequence"/>
</dbReference>
<proteinExistence type="predicted"/>
<keyword evidence="3" id="KW-1185">Reference proteome</keyword>
<name>A0ABQ5GAR8_9ASTR</name>
<reference evidence="2" key="2">
    <citation type="submission" date="2022-01" db="EMBL/GenBank/DDBJ databases">
        <authorList>
            <person name="Yamashiro T."/>
            <person name="Shiraishi A."/>
            <person name="Satake H."/>
            <person name="Nakayama K."/>
        </authorList>
    </citation>
    <scope>NUCLEOTIDE SEQUENCE</scope>
</reference>
<organism evidence="2 3">
    <name type="scientific">Tanacetum coccineum</name>
    <dbReference type="NCBI Taxonomy" id="301880"/>
    <lineage>
        <taxon>Eukaryota</taxon>
        <taxon>Viridiplantae</taxon>
        <taxon>Streptophyta</taxon>
        <taxon>Embryophyta</taxon>
        <taxon>Tracheophyta</taxon>
        <taxon>Spermatophyta</taxon>
        <taxon>Magnoliopsida</taxon>
        <taxon>eudicotyledons</taxon>
        <taxon>Gunneridae</taxon>
        <taxon>Pentapetalae</taxon>
        <taxon>asterids</taxon>
        <taxon>campanulids</taxon>
        <taxon>Asterales</taxon>
        <taxon>Asteraceae</taxon>
        <taxon>Asteroideae</taxon>
        <taxon>Anthemideae</taxon>
        <taxon>Anthemidinae</taxon>
        <taxon>Tanacetum</taxon>
    </lineage>
</organism>